<keyword evidence="5 17" id="KW-0812">Transmembrane</keyword>
<dbReference type="SUPFAM" id="SSF51905">
    <property type="entry name" value="FAD/NAD(P)-binding domain"/>
    <property type="match status" value="1"/>
</dbReference>
<keyword evidence="6" id="KW-1000">Mitochondrion outer membrane</keyword>
<keyword evidence="4 17" id="KW-0285">Flavoprotein</keyword>
<keyword evidence="19" id="KW-1185">Reference proteome</keyword>
<dbReference type="InterPro" id="IPR002937">
    <property type="entry name" value="Amino_oxidase"/>
</dbReference>
<dbReference type="KEGG" id="pmrn:116957114"/>
<evidence type="ECO:0000256" key="8">
    <source>
        <dbReference type="ARBA" id="ARBA00022989"/>
    </source>
</evidence>
<evidence type="ECO:0000256" key="15">
    <source>
        <dbReference type="ARBA" id="ARBA00049430"/>
    </source>
</evidence>
<evidence type="ECO:0000313" key="20">
    <source>
        <dbReference type="RefSeq" id="XP_032834967.1"/>
    </source>
</evidence>
<dbReference type="AlphaFoldDB" id="A0AAJ7XI33"/>
<comment type="subcellular location">
    <subcellularLocation>
        <location evidence="2">Mitochondrion outer membrane</location>
        <topology evidence="2">Single-pass type IV membrane protein</topology>
        <orientation evidence="2">Cytoplasmic side</orientation>
    </subcellularLocation>
</comment>
<protein>
    <recommendedName>
        <fullName evidence="17">Amine oxidase</fullName>
        <ecNumber evidence="17">1.4.3.-</ecNumber>
    </recommendedName>
</protein>
<dbReference type="GO" id="GO:0008131">
    <property type="term" value="F:primary methylamine oxidase activity"/>
    <property type="evidence" value="ECO:0007669"/>
    <property type="project" value="TreeGrafter"/>
</dbReference>
<evidence type="ECO:0000256" key="16">
    <source>
        <dbReference type="PIRSR" id="PIRSR601613-1"/>
    </source>
</evidence>
<sequence>MSAPQHYDVVVVGAGISGLYAARHLAHHGVKVLVLEARDRVGGRTFTIQGPEFGYVDVGGAYVGPTQDRILGLARDLGVQTYRVNERERLLYYKHGRASPFRGAFPTLWNPLAILDLNNLLRTLDQMGEEIPADAPWDAPHALEWDHMTMKQLLDKLCWTKVTRDFGTLFVNVNVTSEPHEASALWFLWYLKQCGGTARIFSTTNGGQERKFVGGSSQISERMAESLGDRVKLSSPVTRIEQQQPPGSSGRVHIHTEGGAQYMADFAVLALPPAMLARVELAPALPPVRAQLLQRLPMGSVVKCMVYYRSAFWRDKDFCGTMMILDEESPIGLTMDDCKPDGSYPAIMGFILSRKARRLASLSKEERCRRICDVYARVLGCEEARHPVHYEERNWGEEAFSGGCYTAVCAPGTLTDFARGMREPLGRLHFAGTETATRWSGYMDGAIQAGERAAREILHEMGKISRSEILTEPEPCLEVPALPMRRSLLERALPSVGGLLRLLGFTGALAAAATTAALVAGRRGHLALR</sequence>
<name>A0AAJ7XI33_PETMA</name>
<comment type="cofactor">
    <cofactor evidence="1 17">
        <name>FAD</name>
        <dbReference type="ChEBI" id="CHEBI:57692"/>
    </cofactor>
</comment>
<feature type="binding site" evidence="16">
    <location>
        <position position="17"/>
    </location>
    <ligand>
        <name>FAD</name>
        <dbReference type="ChEBI" id="CHEBI:57692"/>
    </ligand>
</feature>
<dbReference type="GO" id="GO:0050660">
    <property type="term" value="F:flavin adenine dinucleotide binding"/>
    <property type="evidence" value="ECO:0007669"/>
    <property type="project" value="TreeGrafter"/>
</dbReference>
<dbReference type="InterPro" id="IPR050703">
    <property type="entry name" value="Flavin_MAO"/>
</dbReference>
<dbReference type="Pfam" id="PF01593">
    <property type="entry name" value="Amino_oxidase"/>
    <property type="match status" value="1"/>
</dbReference>
<keyword evidence="11 17" id="KW-0472">Membrane</keyword>
<comment type="function">
    <text evidence="12">Catalyzes the oxidative deamination of primary and some secondary amines such as neurotransmitters, and exogenous amines including the tertiary amine, neurotoxin 1-methyl-4-phenyl-1,2,3,6-tetrahydropyridine (MPTP), with concomitant reduction of oxygen to hydrogen peroxide and participates in the metabolism of neuroactive and vasoactive amines in the central nervous system and peripheral tissues. Preferentially degrades benzylamine and phenylethylamine.</text>
</comment>
<gene>
    <name evidence="20" type="primary">LOC116957114</name>
</gene>
<feature type="transmembrane region" description="Helical" evidence="17">
    <location>
        <begin position="499"/>
        <end position="520"/>
    </location>
</feature>
<evidence type="ECO:0000256" key="10">
    <source>
        <dbReference type="ARBA" id="ARBA00023128"/>
    </source>
</evidence>
<dbReference type="GO" id="GO:0097621">
    <property type="term" value="F:monoamine oxidase activity"/>
    <property type="evidence" value="ECO:0007669"/>
    <property type="project" value="UniProtKB-EC"/>
</dbReference>
<dbReference type="PANTHER" id="PTHR43563:SF1">
    <property type="entry name" value="AMINE OXIDASE [FLAVIN-CONTAINING] B"/>
    <property type="match status" value="1"/>
</dbReference>
<evidence type="ECO:0000256" key="1">
    <source>
        <dbReference type="ARBA" id="ARBA00001974"/>
    </source>
</evidence>
<evidence type="ECO:0000256" key="11">
    <source>
        <dbReference type="ARBA" id="ARBA00023136"/>
    </source>
</evidence>
<feature type="binding site" evidence="16">
    <location>
        <position position="434"/>
    </location>
    <ligand>
        <name>FAD</name>
        <dbReference type="ChEBI" id="CHEBI:57692"/>
    </ligand>
</feature>
<evidence type="ECO:0000256" key="2">
    <source>
        <dbReference type="ARBA" id="ARBA00004362"/>
    </source>
</evidence>
<evidence type="ECO:0000256" key="3">
    <source>
        <dbReference type="ARBA" id="ARBA00005995"/>
    </source>
</evidence>
<evidence type="ECO:0000256" key="7">
    <source>
        <dbReference type="ARBA" id="ARBA00022827"/>
    </source>
</evidence>
<feature type="binding site" evidence="16">
    <location>
        <position position="237"/>
    </location>
    <ligand>
        <name>FAD</name>
        <dbReference type="ChEBI" id="CHEBI:57692"/>
    </ligand>
</feature>
<evidence type="ECO:0000256" key="13">
    <source>
        <dbReference type="ARBA" id="ARBA00048448"/>
    </source>
</evidence>
<keyword evidence="10" id="KW-0496">Mitochondrion</keyword>
<dbReference type="SUPFAM" id="SSF54373">
    <property type="entry name" value="FAD-linked reductases, C-terminal domain"/>
    <property type="match status" value="1"/>
</dbReference>
<comment type="catalytic activity">
    <reaction evidence="13">
        <text>a secondary aliphatic amine + O2 + H2O = a primary amine + an aldehyde + H2O2</text>
        <dbReference type="Rhea" id="RHEA:26414"/>
        <dbReference type="ChEBI" id="CHEBI:15377"/>
        <dbReference type="ChEBI" id="CHEBI:15379"/>
        <dbReference type="ChEBI" id="CHEBI:16240"/>
        <dbReference type="ChEBI" id="CHEBI:17478"/>
        <dbReference type="ChEBI" id="CHEBI:58855"/>
        <dbReference type="ChEBI" id="CHEBI:65296"/>
        <dbReference type="EC" id="1.4.3.4"/>
    </reaction>
</comment>
<feature type="binding site" evidence="16">
    <location>
        <begin position="36"/>
        <end position="37"/>
    </location>
    <ligand>
        <name>FAD</name>
        <dbReference type="ChEBI" id="CHEBI:57692"/>
    </ligand>
</feature>
<evidence type="ECO:0000256" key="5">
    <source>
        <dbReference type="ARBA" id="ARBA00022692"/>
    </source>
</evidence>
<dbReference type="InterPro" id="IPR036188">
    <property type="entry name" value="FAD/NAD-bd_sf"/>
</dbReference>
<comment type="catalytic activity">
    <reaction evidence="14">
        <text>benzylamine + O2 + H2O = benzaldehyde + H2O2 + NH4(+)</text>
        <dbReference type="Rhea" id="RHEA:59424"/>
        <dbReference type="ChEBI" id="CHEBI:15377"/>
        <dbReference type="ChEBI" id="CHEBI:15379"/>
        <dbReference type="ChEBI" id="CHEBI:16240"/>
        <dbReference type="ChEBI" id="CHEBI:17169"/>
        <dbReference type="ChEBI" id="CHEBI:28938"/>
        <dbReference type="ChEBI" id="CHEBI:225238"/>
    </reaction>
    <physiologicalReaction direction="left-to-right" evidence="14">
        <dbReference type="Rhea" id="RHEA:59425"/>
    </physiologicalReaction>
</comment>
<evidence type="ECO:0000256" key="4">
    <source>
        <dbReference type="ARBA" id="ARBA00022630"/>
    </source>
</evidence>
<evidence type="ECO:0000313" key="19">
    <source>
        <dbReference type="Proteomes" id="UP001318040"/>
    </source>
</evidence>
<dbReference type="RefSeq" id="XP_032834967.1">
    <property type="nucleotide sequence ID" value="XM_032979076.1"/>
</dbReference>
<evidence type="ECO:0000256" key="14">
    <source>
        <dbReference type="ARBA" id="ARBA00049354"/>
    </source>
</evidence>
<accession>A0AAJ7XI33</accession>
<feature type="binding site" evidence="16">
    <location>
        <position position="350"/>
    </location>
    <ligand>
        <name>substrate</name>
    </ligand>
</feature>
<keyword evidence="8 17" id="KW-1133">Transmembrane helix</keyword>
<comment type="similarity">
    <text evidence="3 17">Belongs to the flavin monoamine oxidase family.</text>
</comment>
<keyword evidence="9 17" id="KW-0560">Oxidoreductase</keyword>
<dbReference type="FunFam" id="1.10.405.10:FF:000005">
    <property type="entry name" value="Amine oxidase [flavin-containing]"/>
    <property type="match status" value="1"/>
</dbReference>
<feature type="domain" description="Amine oxidase" evidence="18">
    <location>
        <begin position="16"/>
        <end position="458"/>
    </location>
</feature>
<comment type="catalytic activity">
    <reaction evidence="15">
        <text>N-acetylputrescine + O2 + H2O = 4-acetamidobutanal + H2O2 + NH4(+)</text>
        <dbReference type="Rhea" id="RHEA:70283"/>
        <dbReference type="ChEBI" id="CHEBI:7386"/>
        <dbReference type="ChEBI" id="CHEBI:15377"/>
        <dbReference type="ChEBI" id="CHEBI:15379"/>
        <dbReference type="ChEBI" id="CHEBI:16240"/>
        <dbReference type="ChEBI" id="CHEBI:28938"/>
        <dbReference type="ChEBI" id="CHEBI:58263"/>
    </reaction>
    <physiologicalReaction direction="left-to-right" evidence="15">
        <dbReference type="Rhea" id="RHEA:70284"/>
    </physiologicalReaction>
</comment>
<dbReference type="PRINTS" id="PR00757">
    <property type="entry name" value="AMINEOXDASEF"/>
</dbReference>
<reference evidence="20" key="1">
    <citation type="submission" date="2025-08" db="UniProtKB">
        <authorList>
            <consortium name="RefSeq"/>
        </authorList>
    </citation>
    <scope>IDENTIFICATION</scope>
    <source>
        <tissue evidence="20">Sperm</tissue>
    </source>
</reference>
<dbReference type="EC" id="1.4.3.-" evidence="17"/>
<organism evidence="19 20">
    <name type="scientific">Petromyzon marinus</name>
    <name type="common">Sea lamprey</name>
    <dbReference type="NCBI Taxonomy" id="7757"/>
    <lineage>
        <taxon>Eukaryota</taxon>
        <taxon>Metazoa</taxon>
        <taxon>Chordata</taxon>
        <taxon>Craniata</taxon>
        <taxon>Vertebrata</taxon>
        <taxon>Cyclostomata</taxon>
        <taxon>Hyperoartia</taxon>
        <taxon>Petromyzontiformes</taxon>
        <taxon>Petromyzontidae</taxon>
        <taxon>Petromyzon</taxon>
    </lineage>
</organism>
<dbReference type="GO" id="GO:0005741">
    <property type="term" value="C:mitochondrial outer membrane"/>
    <property type="evidence" value="ECO:0007669"/>
    <property type="project" value="UniProtKB-SubCell"/>
</dbReference>
<dbReference type="InterPro" id="IPR001613">
    <property type="entry name" value="Flavin_amine_oxidase"/>
</dbReference>
<dbReference type="Gene3D" id="1.10.405.10">
    <property type="entry name" value="Guanine Nucleotide Dissociation Inhibitor, domain 1"/>
    <property type="match status" value="1"/>
</dbReference>
<dbReference type="Gene3D" id="3.90.660.10">
    <property type="match status" value="1"/>
</dbReference>
<evidence type="ECO:0000256" key="17">
    <source>
        <dbReference type="RuleBase" id="RU362067"/>
    </source>
</evidence>
<dbReference type="Gene3D" id="3.50.50.60">
    <property type="entry name" value="FAD/NAD(P)-binding domain"/>
    <property type="match status" value="1"/>
</dbReference>
<dbReference type="PANTHER" id="PTHR43563">
    <property type="entry name" value="AMINE OXIDASE"/>
    <property type="match status" value="1"/>
</dbReference>
<dbReference type="Proteomes" id="UP001318040">
    <property type="component" value="Chromosome 70"/>
</dbReference>
<evidence type="ECO:0000259" key="18">
    <source>
        <dbReference type="Pfam" id="PF01593"/>
    </source>
</evidence>
<dbReference type="Gene3D" id="6.10.250.130">
    <property type="match status" value="1"/>
</dbReference>
<evidence type="ECO:0000256" key="12">
    <source>
        <dbReference type="ARBA" id="ARBA00045409"/>
    </source>
</evidence>
<evidence type="ECO:0000256" key="6">
    <source>
        <dbReference type="ARBA" id="ARBA00022787"/>
    </source>
</evidence>
<proteinExistence type="inferred from homology"/>
<evidence type="ECO:0000256" key="9">
    <source>
        <dbReference type="ARBA" id="ARBA00023002"/>
    </source>
</evidence>
<dbReference type="GO" id="GO:0009308">
    <property type="term" value="P:amine metabolic process"/>
    <property type="evidence" value="ECO:0007669"/>
    <property type="project" value="UniProtKB-ARBA"/>
</dbReference>
<keyword evidence="7 17" id="KW-0274">FAD</keyword>